<dbReference type="PROSITE" id="PS51352">
    <property type="entry name" value="THIOREDOXIN_2"/>
    <property type="match status" value="1"/>
</dbReference>
<dbReference type="InterPro" id="IPR013740">
    <property type="entry name" value="Redoxin"/>
</dbReference>
<evidence type="ECO:0000256" key="5">
    <source>
        <dbReference type="ARBA" id="ARBA00023284"/>
    </source>
</evidence>
<feature type="active site" description="Cysteine sulfenic acid (-SOH) intermediate" evidence="6">
    <location>
        <position position="57"/>
    </location>
</feature>
<protein>
    <recommendedName>
        <fullName evidence="6">Thiol peroxidase</fullName>
        <shortName evidence="6">Tpx</shortName>
        <ecNumber evidence="6">1.11.1.24</ecNumber>
    </recommendedName>
    <alternativeName>
        <fullName evidence="6">Peroxiredoxin tpx</fullName>
        <shortName evidence="6">Prx</shortName>
    </alternativeName>
    <alternativeName>
        <fullName evidence="6">Thioredoxin peroxidase</fullName>
    </alternativeName>
    <alternativeName>
        <fullName evidence="6">Thioredoxin-dependent peroxiredoxin</fullName>
    </alternativeName>
</protein>
<comment type="similarity">
    <text evidence="6">Belongs to the peroxiredoxin family. Tpx subfamily.</text>
</comment>
<dbReference type="PANTHER" id="PTHR43110:SF1">
    <property type="entry name" value="THIOL PEROXIDASE"/>
    <property type="match status" value="1"/>
</dbReference>
<keyword evidence="1 6" id="KW-0575">Peroxidase</keyword>
<dbReference type="PANTHER" id="PTHR43110">
    <property type="entry name" value="THIOL PEROXIDASE"/>
    <property type="match status" value="1"/>
</dbReference>
<comment type="catalytic activity">
    <reaction evidence="6">
        <text>a hydroperoxide + [thioredoxin]-dithiol = an alcohol + [thioredoxin]-disulfide + H2O</text>
        <dbReference type="Rhea" id="RHEA:62620"/>
        <dbReference type="Rhea" id="RHEA-COMP:10698"/>
        <dbReference type="Rhea" id="RHEA-COMP:10700"/>
        <dbReference type="ChEBI" id="CHEBI:15377"/>
        <dbReference type="ChEBI" id="CHEBI:29950"/>
        <dbReference type="ChEBI" id="CHEBI:30879"/>
        <dbReference type="ChEBI" id="CHEBI:35924"/>
        <dbReference type="ChEBI" id="CHEBI:50058"/>
        <dbReference type="EC" id="1.11.1.24"/>
    </reaction>
</comment>
<dbReference type="InterPro" id="IPR013766">
    <property type="entry name" value="Thioredoxin_domain"/>
</dbReference>
<keyword evidence="4" id="KW-1015">Disulfide bond</keyword>
<evidence type="ECO:0000256" key="2">
    <source>
        <dbReference type="ARBA" id="ARBA00022862"/>
    </source>
</evidence>
<name>A0ABW2PJR8_9BACL</name>
<keyword evidence="3 6" id="KW-0560">Oxidoreductase</keyword>
<evidence type="ECO:0000256" key="6">
    <source>
        <dbReference type="HAMAP-Rule" id="MF_00269"/>
    </source>
</evidence>
<dbReference type="CDD" id="cd03014">
    <property type="entry name" value="PRX_Atyp2cys"/>
    <property type="match status" value="1"/>
</dbReference>
<gene>
    <name evidence="6 8" type="primary">tpx</name>
    <name evidence="8" type="ORF">ACFQO8_04440</name>
</gene>
<dbReference type="InterPro" id="IPR018219">
    <property type="entry name" value="Tpx_CS"/>
</dbReference>
<dbReference type="Pfam" id="PF08534">
    <property type="entry name" value="Redoxin"/>
    <property type="match status" value="1"/>
</dbReference>
<keyword evidence="2 6" id="KW-0049">Antioxidant</keyword>
<sequence length="162" mass="17686">MPTFKGNNVTLQGNPVKVGDQAPDFRALTTALEEVTLASYPGKKLISVIPSIDTGVCDAQTREFNEKASSLGGTVLTVSNDLPFAQRRWCSASGLDNVVTLSDHRDLSFAKAYGVLIEEMRLLARSVFVVDSNGVVQYVQYMDEMTDEVDFEAALKAFEQAN</sequence>
<reference evidence="9" key="1">
    <citation type="journal article" date="2019" name="Int. J. Syst. Evol. Microbiol.">
        <title>The Global Catalogue of Microorganisms (GCM) 10K type strain sequencing project: providing services to taxonomists for standard genome sequencing and annotation.</title>
        <authorList>
            <consortium name="The Broad Institute Genomics Platform"/>
            <consortium name="The Broad Institute Genome Sequencing Center for Infectious Disease"/>
            <person name="Wu L."/>
            <person name="Ma J."/>
        </authorList>
    </citation>
    <scope>NUCLEOTIDE SEQUENCE [LARGE SCALE GENOMIC DNA]</scope>
    <source>
        <strain evidence="9">CCUG 55590</strain>
    </source>
</reference>
<evidence type="ECO:0000256" key="4">
    <source>
        <dbReference type="ARBA" id="ARBA00023157"/>
    </source>
</evidence>
<accession>A0ABW2PJR8</accession>
<evidence type="ECO:0000256" key="1">
    <source>
        <dbReference type="ARBA" id="ARBA00022559"/>
    </source>
</evidence>
<proteinExistence type="inferred from homology"/>
<dbReference type="Proteomes" id="UP001596439">
    <property type="component" value="Unassembled WGS sequence"/>
</dbReference>
<dbReference type="InterPro" id="IPR002065">
    <property type="entry name" value="TPX"/>
</dbReference>
<comment type="caution">
    <text evidence="6">Lacks conserved residue(s) required for the propagation of feature annotation.</text>
</comment>
<dbReference type="EMBL" id="JBHTCE010000001">
    <property type="protein sequence ID" value="MFC7389382.1"/>
    <property type="molecule type" value="Genomic_DNA"/>
</dbReference>
<dbReference type="NCBIfam" id="NF001808">
    <property type="entry name" value="PRK00522.1"/>
    <property type="match status" value="1"/>
</dbReference>
<evidence type="ECO:0000259" key="7">
    <source>
        <dbReference type="PROSITE" id="PS51352"/>
    </source>
</evidence>
<comment type="caution">
    <text evidence="8">The sequence shown here is derived from an EMBL/GenBank/DDBJ whole genome shotgun (WGS) entry which is preliminary data.</text>
</comment>
<dbReference type="PROSITE" id="PS01265">
    <property type="entry name" value="TPX"/>
    <property type="match status" value="1"/>
</dbReference>
<dbReference type="InterPro" id="IPR050455">
    <property type="entry name" value="Tpx_Peroxidase_subfamily"/>
</dbReference>
<dbReference type="InterPro" id="IPR036249">
    <property type="entry name" value="Thioredoxin-like_sf"/>
</dbReference>
<keyword evidence="5 6" id="KW-0676">Redox-active center</keyword>
<dbReference type="Gene3D" id="3.40.30.10">
    <property type="entry name" value="Glutaredoxin"/>
    <property type="match status" value="1"/>
</dbReference>
<dbReference type="GO" id="GO:0004601">
    <property type="term" value="F:peroxidase activity"/>
    <property type="evidence" value="ECO:0007669"/>
    <property type="project" value="UniProtKB-KW"/>
</dbReference>
<evidence type="ECO:0000313" key="9">
    <source>
        <dbReference type="Proteomes" id="UP001596439"/>
    </source>
</evidence>
<dbReference type="RefSeq" id="WP_214787277.1">
    <property type="nucleotide sequence ID" value="NZ_JANIEL010000014.1"/>
</dbReference>
<comment type="function">
    <text evidence="6">Thiol-specific peroxidase that catalyzes the reduction of hydrogen peroxide and organic hydroperoxides to water and alcohols, respectively. Plays a role in cell protection against oxidative stress by detoxifying peroxides.</text>
</comment>
<feature type="domain" description="Thioredoxin" evidence="7">
    <location>
        <begin position="16"/>
        <end position="162"/>
    </location>
</feature>
<evidence type="ECO:0000313" key="8">
    <source>
        <dbReference type="EMBL" id="MFC7389382.1"/>
    </source>
</evidence>
<dbReference type="HAMAP" id="MF_00269">
    <property type="entry name" value="Tpx"/>
    <property type="match status" value="1"/>
</dbReference>
<evidence type="ECO:0000256" key="3">
    <source>
        <dbReference type="ARBA" id="ARBA00023002"/>
    </source>
</evidence>
<dbReference type="EC" id="1.11.1.24" evidence="6"/>
<keyword evidence="9" id="KW-1185">Reference proteome</keyword>
<comment type="subunit">
    <text evidence="6">Homodimer.</text>
</comment>
<organism evidence="8 9">
    <name type="scientific">Exiguobacterium aestuarii</name>
    <dbReference type="NCBI Taxonomy" id="273527"/>
    <lineage>
        <taxon>Bacteria</taxon>
        <taxon>Bacillati</taxon>
        <taxon>Bacillota</taxon>
        <taxon>Bacilli</taxon>
        <taxon>Bacillales</taxon>
        <taxon>Bacillales Family XII. Incertae Sedis</taxon>
        <taxon>Exiguobacterium</taxon>
    </lineage>
</organism>
<dbReference type="SUPFAM" id="SSF52833">
    <property type="entry name" value="Thioredoxin-like"/>
    <property type="match status" value="1"/>
</dbReference>